<keyword evidence="2" id="KW-1185">Reference proteome</keyword>
<proteinExistence type="predicted"/>
<organism evidence="1 2">
    <name type="scientific">Trichonephila inaurata madagascariensis</name>
    <dbReference type="NCBI Taxonomy" id="2747483"/>
    <lineage>
        <taxon>Eukaryota</taxon>
        <taxon>Metazoa</taxon>
        <taxon>Ecdysozoa</taxon>
        <taxon>Arthropoda</taxon>
        <taxon>Chelicerata</taxon>
        <taxon>Arachnida</taxon>
        <taxon>Araneae</taxon>
        <taxon>Araneomorphae</taxon>
        <taxon>Entelegynae</taxon>
        <taxon>Araneoidea</taxon>
        <taxon>Nephilidae</taxon>
        <taxon>Trichonephila</taxon>
        <taxon>Trichonephila inaurata</taxon>
    </lineage>
</organism>
<protein>
    <submittedName>
        <fullName evidence="1">Uncharacterized protein</fullName>
    </submittedName>
</protein>
<evidence type="ECO:0000313" key="2">
    <source>
        <dbReference type="Proteomes" id="UP000886998"/>
    </source>
</evidence>
<accession>A0A8X6YAM5</accession>
<reference evidence="1" key="1">
    <citation type="submission" date="2020-08" db="EMBL/GenBank/DDBJ databases">
        <title>Multicomponent nature underlies the extraordinary mechanical properties of spider dragline silk.</title>
        <authorList>
            <person name="Kono N."/>
            <person name="Nakamura H."/>
            <person name="Mori M."/>
            <person name="Yoshida Y."/>
            <person name="Ohtoshi R."/>
            <person name="Malay A.D."/>
            <person name="Moran D.A.P."/>
            <person name="Tomita M."/>
            <person name="Numata K."/>
            <person name="Arakawa K."/>
        </authorList>
    </citation>
    <scope>NUCLEOTIDE SEQUENCE</scope>
</reference>
<dbReference type="Proteomes" id="UP000886998">
    <property type="component" value="Unassembled WGS sequence"/>
</dbReference>
<dbReference type="EMBL" id="BMAV01017234">
    <property type="protein sequence ID" value="GFY68753.1"/>
    <property type="molecule type" value="Genomic_DNA"/>
</dbReference>
<dbReference type="OrthoDB" id="6418759at2759"/>
<comment type="caution">
    <text evidence="1">The sequence shown here is derived from an EMBL/GenBank/DDBJ whole genome shotgun (WGS) entry which is preliminary data.</text>
</comment>
<name>A0A8X6YAM5_9ARAC</name>
<evidence type="ECO:0000313" key="1">
    <source>
        <dbReference type="EMBL" id="GFY68753.1"/>
    </source>
</evidence>
<gene>
    <name evidence="1" type="primary">AVEN_61721_1</name>
    <name evidence="1" type="ORF">TNIN_298221</name>
</gene>
<dbReference type="AlphaFoldDB" id="A0A8X6YAM5"/>
<sequence length="132" mass="15240">METHITTNGPCRSCYPLDANSRHKNCNCSYTTPIFHVPKMCYSHGSPIGHHTFRNTCCHGAPTYKWPQEGFPDPPLGPPECNKECQEIRMKPLDRWLPHCKYVTAADRKDFYIVHICECFDPSKVLHCTRFV</sequence>